<dbReference type="InterPro" id="IPR005247">
    <property type="entry name" value="YbhB_YbcL/LppC-like"/>
</dbReference>
<sequence>MQLTSDSFYEQGQIPASRSPQLGWIEVPGGTESLVLLCMDADAPADFFLWCVADIPPSLPSIAAGEAAHLRQGLNDYGGLGYHGPLLPPNETHQYVFRIYALDVARLELPKRFTGGDVLNAIYGHIIDEAQLIGAYTQT</sequence>
<dbReference type="AlphaFoldDB" id="A0A6L8K6S7"/>
<dbReference type="RefSeq" id="WP_161005113.1">
    <property type="nucleotide sequence ID" value="NZ_WWCN01000002.1"/>
</dbReference>
<dbReference type="InterPro" id="IPR008914">
    <property type="entry name" value="PEBP"/>
</dbReference>
<reference evidence="1 2" key="1">
    <citation type="submission" date="2019-12" db="EMBL/GenBank/DDBJ databases">
        <title>Novel species isolated from a subtropical stream in China.</title>
        <authorList>
            <person name="Lu H."/>
        </authorList>
    </citation>
    <scope>NUCLEOTIDE SEQUENCE [LARGE SCALE GENOMIC DNA]</scope>
    <source>
        <strain evidence="1 2">FT135W</strain>
    </source>
</reference>
<dbReference type="PANTHER" id="PTHR30289">
    <property type="entry name" value="UNCHARACTERIZED PROTEIN YBCL-RELATED"/>
    <property type="match status" value="1"/>
</dbReference>
<gene>
    <name evidence="1" type="ORF">GTP46_02845</name>
</gene>
<dbReference type="NCBIfam" id="TIGR00481">
    <property type="entry name" value="YbhB/YbcL family Raf kinase inhibitor-like protein"/>
    <property type="match status" value="1"/>
</dbReference>
<proteinExistence type="predicted"/>
<keyword evidence="2" id="KW-1185">Reference proteome</keyword>
<dbReference type="SUPFAM" id="SSF49777">
    <property type="entry name" value="PEBP-like"/>
    <property type="match status" value="1"/>
</dbReference>
<dbReference type="PANTHER" id="PTHR30289:SF1">
    <property type="entry name" value="PEBP (PHOSPHATIDYLETHANOLAMINE-BINDING PROTEIN) FAMILY PROTEIN"/>
    <property type="match status" value="1"/>
</dbReference>
<evidence type="ECO:0000313" key="2">
    <source>
        <dbReference type="Proteomes" id="UP000479335"/>
    </source>
</evidence>
<dbReference type="CDD" id="cd00865">
    <property type="entry name" value="PEBP_bact_arch"/>
    <property type="match status" value="1"/>
</dbReference>
<evidence type="ECO:0000313" key="1">
    <source>
        <dbReference type="EMBL" id="MYM21584.1"/>
    </source>
</evidence>
<dbReference type="Gene3D" id="3.90.280.10">
    <property type="entry name" value="PEBP-like"/>
    <property type="match status" value="1"/>
</dbReference>
<dbReference type="Proteomes" id="UP000479335">
    <property type="component" value="Unassembled WGS sequence"/>
</dbReference>
<accession>A0A6L8K6S7</accession>
<comment type="caution">
    <text evidence="1">The sequence shown here is derived from an EMBL/GenBank/DDBJ whole genome shotgun (WGS) entry which is preliminary data.</text>
</comment>
<dbReference type="Pfam" id="PF01161">
    <property type="entry name" value="PBP"/>
    <property type="match status" value="1"/>
</dbReference>
<dbReference type="EMBL" id="WWCN01000002">
    <property type="protein sequence ID" value="MYM21584.1"/>
    <property type="molecule type" value="Genomic_DNA"/>
</dbReference>
<name>A0A6L8K6S7_9BURK</name>
<organism evidence="1 2">
    <name type="scientific">Duganella flavida</name>
    <dbReference type="NCBI Taxonomy" id="2692175"/>
    <lineage>
        <taxon>Bacteria</taxon>
        <taxon>Pseudomonadati</taxon>
        <taxon>Pseudomonadota</taxon>
        <taxon>Betaproteobacteria</taxon>
        <taxon>Burkholderiales</taxon>
        <taxon>Oxalobacteraceae</taxon>
        <taxon>Telluria group</taxon>
        <taxon>Duganella</taxon>
    </lineage>
</organism>
<protein>
    <submittedName>
        <fullName evidence="1">YbhB/YbcL family Raf kinase inhibitor-like protein</fullName>
    </submittedName>
</protein>
<dbReference type="InterPro" id="IPR036610">
    <property type="entry name" value="PEBP-like_sf"/>
</dbReference>